<dbReference type="AlphaFoldDB" id="X0WYK3"/>
<sequence length="96" mass="11069">MEKVPAFGIHRYTMNLFSGELDIPYHLPEPCQTELEISAKEDGIKRTALLRNSSSNKVTYFLSKTDEFRACSIEIGIEYRNRRLSRVVRSLISNSE</sequence>
<name>X0WYK3_9ZZZZ</name>
<protein>
    <submittedName>
        <fullName evidence="1">Uncharacterized protein</fullName>
    </submittedName>
</protein>
<reference evidence="1" key="1">
    <citation type="journal article" date="2014" name="Front. Microbiol.">
        <title>High frequency of phylogenetically diverse reductive dehalogenase-homologous genes in deep subseafloor sedimentary metagenomes.</title>
        <authorList>
            <person name="Kawai M."/>
            <person name="Futagami T."/>
            <person name="Toyoda A."/>
            <person name="Takaki Y."/>
            <person name="Nishi S."/>
            <person name="Hori S."/>
            <person name="Arai W."/>
            <person name="Tsubouchi T."/>
            <person name="Morono Y."/>
            <person name="Uchiyama I."/>
            <person name="Ito T."/>
            <person name="Fujiyama A."/>
            <person name="Inagaki F."/>
            <person name="Takami H."/>
        </authorList>
    </citation>
    <scope>NUCLEOTIDE SEQUENCE</scope>
    <source>
        <strain evidence="1">Expedition CK06-06</strain>
    </source>
</reference>
<accession>X0WYK3</accession>
<organism evidence="1">
    <name type="scientific">marine sediment metagenome</name>
    <dbReference type="NCBI Taxonomy" id="412755"/>
    <lineage>
        <taxon>unclassified sequences</taxon>
        <taxon>metagenomes</taxon>
        <taxon>ecological metagenomes</taxon>
    </lineage>
</organism>
<gene>
    <name evidence="1" type="ORF">S01H1_73076</name>
</gene>
<proteinExistence type="predicted"/>
<evidence type="ECO:0000313" key="1">
    <source>
        <dbReference type="EMBL" id="GAG28302.1"/>
    </source>
</evidence>
<feature type="non-terminal residue" evidence="1">
    <location>
        <position position="96"/>
    </location>
</feature>
<dbReference type="EMBL" id="BARS01048802">
    <property type="protein sequence ID" value="GAG28302.1"/>
    <property type="molecule type" value="Genomic_DNA"/>
</dbReference>
<comment type="caution">
    <text evidence="1">The sequence shown here is derived from an EMBL/GenBank/DDBJ whole genome shotgun (WGS) entry which is preliminary data.</text>
</comment>